<dbReference type="Gene3D" id="2.40.10.220">
    <property type="entry name" value="predicted glycosyltransferase like domains"/>
    <property type="match status" value="1"/>
</dbReference>
<evidence type="ECO:0000313" key="3">
    <source>
        <dbReference type="Proteomes" id="UP000003136"/>
    </source>
</evidence>
<dbReference type="InterPro" id="IPR009875">
    <property type="entry name" value="PilZ_domain"/>
</dbReference>
<evidence type="ECO:0000259" key="1">
    <source>
        <dbReference type="Pfam" id="PF07238"/>
    </source>
</evidence>
<reference evidence="2 3" key="1">
    <citation type="submission" date="2008-11" db="EMBL/GenBank/DDBJ databases">
        <title>Draft genome sequence of Bacteroides pectinophilus (ATCC 43243).</title>
        <authorList>
            <person name="Sudarsanam P."/>
            <person name="Ley R."/>
            <person name="Guruge J."/>
            <person name="Turnbaugh P.J."/>
            <person name="Mahowald M."/>
            <person name="Liep D."/>
            <person name="Gordon J."/>
        </authorList>
    </citation>
    <scope>NUCLEOTIDE SEQUENCE [LARGE SCALE GENOMIC DNA]</scope>
    <source>
        <strain evidence="2 3">ATCC 43243</strain>
    </source>
</reference>
<dbReference type="STRING" id="483218.BACPEC_00265"/>
<gene>
    <name evidence="2" type="ORF">BACPEC_00265</name>
</gene>
<dbReference type="AlphaFoldDB" id="B7ANL1"/>
<dbReference type="eggNOG" id="ENOG5032UMC">
    <property type="taxonomic scope" value="Bacteria"/>
</dbReference>
<reference evidence="2 3" key="2">
    <citation type="submission" date="2008-11" db="EMBL/GenBank/DDBJ databases">
        <authorList>
            <person name="Fulton L."/>
            <person name="Clifton S."/>
            <person name="Fulton B."/>
            <person name="Xu J."/>
            <person name="Minx P."/>
            <person name="Pepin K.H."/>
            <person name="Johnson M."/>
            <person name="Bhonagiri V."/>
            <person name="Nash W.E."/>
            <person name="Mardis E.R."/>
            <person name="Wilson R.K."/>
        </authorList>
    </citation>
    <scope>NUCLEOTIDE SEQUENCE [LARGE SCALE GENOMIC DNA]</scope>
    <source>
        <strain evidence="2 3">ATCC 43243</strain>
    </source>
</reference>
<organism evidence="2 3">
    <name type="scientific">[Bacteroides] pectinophilus ATCC 43243</name>
    <dbReference type="NCBI Taxonomy" id="483218"/>
    <lineage>
        <taxon>Bacteria</taxon>
        <taxon>Bacillati</taxon>
        <taxon>Bacillota</taxon>
        <taxon>Clostridia</taxon>
        <taxon>Eubacteriales</taxon>
    </lineage>
</organism>
<feature type="domain" description="PilZ" evidence="1">
    <location>
        <begin position="4"/>
        <end position="103"/>
    </location>
</feature>
<sequence>MRIEKRRTKRIDVDVTVSLRQLGDSFVSGYSSDTVDVHVIDISKGGIAFESDYDFKINSYYDTIITLANKESFEAVIEVLRKDVHGANNVYGCRFVGINADDQFKIDVYQLLHDNGEAQ</sequence>
<accession>B7ANL1</accession>
<name>B7ANL1_9FIRM</name>
<proteinExistence type="predicted"/>
<dbReference type="EMBL" id="ABVQ01000032">
    <property type="protein sequence ID" value="EEC58746.1"/>
    <property type="molecule type" value="Genomic_DNA"/>
</dbReference>
<dbReference type="Pfam" id="PF07238">
    <property type="entry name" value="PilZ"/>
    <property type="match status" value="1"/>
</dbReference>
<protein>
    <recommendedName>
        <fullName evidence="1">PilZ domain-containing protein</fullName>
    </recommendedName>
</protein>
<keyword evidence="3" id="KW-1185">Reference proteome</keyword>
<comment type="caution">
    <text evidence="2">The sequence shown here is derived from an EMBL/GenBank/DDBJ whole genome shotgun (WGS) entry which is preliminary data.</text>
</comment>
<dbReference type="SUPFAM" id="SSF141371">
    <property type="entry name" value="PilZ domain-like"/>
    <property type="match status" value="1"/>
</dbReference>
<dbReference type="GO" id="GO:0035438">
    <property type="term" value="F:cyclic-di-GMP binding"/>
    <property type="evidence" value="ECO:0007669"/>
    <property type="project" value="InterPro"/>
</dbReference>
<dbReference type="Proteomes" id="UP000003136">
    <property type="component" value="Unassembled WGS sequence"/>
</dbReference>
<evidence type="ECO:0000313" key="2">
    <source>
        <dbReference type="EMBL" id="EEC58746.1"/>
    </source>
</evidence>
<dbReference type="HOGENOM" id="CLU_146551_1_0_9"/>